<dbReference type="RefSeq" id="WP_108737420.1">
    <property type="nucleotide sequence ID" value="NZ_CP020919.1"/>
</dbReference>
<dbReference type="AlphaFoldDB" id="A0A2S1LQ72"/>
<protein>
    <submittedName>
        <fullName evidence="2">DUF4920 domain-containing protein</fullName>
    </submittedName>
</protein>
<dbReference type="PROSITE" id="PS51257">
    <property type="entry name" value="PROKAR_LIPOPROTEIN"/>
    <property type="match status" value="1"/>
</dbReference>
<proteinExistence type="predicted"/>
<reference evidence="2 3" key="1">
    <citation type="submission" date="2017-04" db="EMBL/GenBank/DDBJ databases">
        <title>Complete genome sequence of Flavobacterium kingsejong AJ004.</title>
        <authorList>
            <person name="Lee P.C."/>
        </authorList>
    </citation>
    <scope>NUCLEOTIDE SEQUENCE [LARGE SCALE GENOMIC DNA]</scope>
    <source>
        <strain evidence="2 3">AJ004</strain>
    </source>
</reference>
<keyword evidence="3" id="KW-1185">Reference proteome</keyword>
<dbReference type="Pfam" id="PF16267">
    <property type="entry name" value="DUF4920"/>
    <property type="match status" value="1"/>
</dbReference>
<name>A0A2S1LQ72_9FLAO</name>
<organism evidence="2 3">
    <name type="scientific">Flavobacterium kingsejongi</name>
    <dbReference type="NCBI Taxonomy" id="1678728"/>
    <lineage>
        <taxon>Bacteria</taxon>
        <taxon>Pseudomonadati</taxon>
        <taxon>Bacteroidota</taxon>
        <taxon>Flavobacteriia</taxon>
        <taxon>Flavobacteriales</taxon>
        <taxon>Flavobacteriaceae</taxon>
        <taxon>Flavobacterium</taxon>
    </lineage>
</organism>
<keyword evidence="1" id="KW-0732">Signal</keyword>
<evidence type="ECO:0000256" key="1">
    <source>
        <dbReference type="SAM" id="SignalP"/>
    </source>
</evidence>
<feature type="chain" id="PRO_5015442748" evidence="1">
    <location>
        <begin position="19"/>
        <end position="165"/>
    </location>
</feature>
<dbReference type="Proteomes" id="UP000244677">
    <property type="component" value="Chromosome"/>
</dbReference>
<dbReference type="OrthoDB" id="129527at2"/>
<gene>
    <name evidence="2" type="ORF">FK004_11885</name>
</gene>
<dbReference type="InterPro" id="IPR032577">
    <property type="entry name" value="DUF4920"/>
</dbReference>
<accession>A0A2S1LQ72</accession>
<dbReference type="KEGG" id="fki:FK004_11885"/>
<evidence type="ECO:0000313" key="2">
    <source>
        <dbReference type="EMBL" id="AWG25869.1"/>
    </source>
</evidence>
<feature type="signal peptide" evidence="1">
    <location>
        <begin position="1"/>
        <end position="18"/>
    </location>
</feature>
<sequence length="165" mass="18635">MKKVILLMSVFLSLMSCADKKTEETVKEPETVYAEFGTKIAPDNALTKEEMFEKFKGLKEGDTIDVKFKSKINDVCKKKGCWMAMELPEEKEAFVKFKDYSFFVPMNATNEDAIVSGKAFISVETVDQQRHYAKDGGKSEAEISKITEPKITYAFQADGVLITQE</sequence>
<dbReference type="EMBL" id="CP020919">
    <property type="protein sequence ID" value="AWG25869.1"/>
    <property type="molecule type" value="Genomic_DNA"/>
</dbReference>
<evidence type="ECO:0000313" key="3">
    <source>
        <dbReference type="Proteomes" id="UP000244677"/>
    </source>
</evidence>